<gene>
    <name evidence="6" type="ORF">GGQ55_004396</name>
</gene>
<dbReference type="SUPFAM" id="SSF48498">
    <property type="entry name" value="Tetracyclin repressor-like, C-terminal domain"/>
    <property type="match status" value="1"/>
</dbReference>
<evidence type="ECO:0000256" key="4">
    <source>
        <dbReference type="PROSITE-ProRule" id="PRU00335"/>
    </source>
</evidence>
<name>A0A853CPI2_9ACTN</name>
<dbReference type="InterPro" id="IPR001647">
    <property type="entry name" value="HTH_TetR"/>
</dbReference>
<sequence>MADEPELPREVALLWGRRPAGRRGRRPTLDVEEITRAAVRIADAHGLAAVSMARVAQELGNATMALYRHVAGKDELLLLMADAAIEEPPESLDGDWREQLTTWAGAVLAAIRRHPWHREIPISGPPIGPRNLAWFDRALGALESTGLGEAEKVSVVLGLLLLVHGQARLSIDLAAGFAEDPESFGAGYAAALTAVVDPARFPALGRVMAAGVFGAGGPGADHAAPPEGFDELDAEFRFALGCYLDGVEGFLSRR</sequence>
<dbReference type="InterPro" id="IPR050109">
    <property type="entry name" value="HTH-type_TetR-like_transc_reg"/>
</dbReference>
<accession>A0A853CPI2</accession>
<dbReference type="PANTHER" id="PTHR30055">
    <property type="entry name" value="HTH-TYPE TRANSCRIPTIONAL REGULATOR RUTR"/>
    <property type="match status" value="1"/>
</dbReference>
<evidence type="ECO:0000259" key="5">
    <source>
        <dbReference type="PROSITE" id="PS50977"/>
    </source>
</evidence>
<dbReference type="SUPFAM" id="SSF46689">
    <property type="entry name" value="Homeodomain-like"/>
    <property type="match status" value="1"/>
</dbReference>
<dbReference type="RefSeq" id="WP_179720469.1">
    <property type="nucleotide sequence ID" value="NZ_JACBZT010000001.1"/>
</dbReference>
<dbReference type="InterPro" id="IPR036271">
    <property type="entry name" value="Tet_transcr_reg_TetR-rel_C_sf"/>
</dbReference>
<evidence type="ECO:0000313" key="6">
    <source>
        <dbReference type="EMBL" id="NYJ08118.1"/>
    </source>
</evidence>
<keyword evidence="3" id="KW-0804">Transcription</keyword>
<evidence type="ECO:0000313" key="7">
    <source>
        <dbReference type="Proteomes" id="UP000541969"/>
    </source>
</evidence>
<keyword evidence="7" id="KW-1185">Reference proteome</keyword>
<evidence type="ECO:0000256" key="2">
    <source>
        <dbReference type="ARBA" id="ARBA00023125"/>
    </source>
</evidence>
<organism evidence="6 7">
    <name type="scientific">Petropleomorpha daqingensis</name>
    <dbReference type="NCBI Taxonomy" id="2026353"/>
    <lineage>
        <taxon>Bacteria</taxon>
        <taxon>Bacillati</taxon>
        <taxon>Actinomycetota</taxon>
        <taxon>Actinomycetes</taxon>
        <taxon>Geodermatophilales</taxon>
        <taxon>Geodermatophilaceae</taxon>
        <taxon>Petropleomorpha</taxon>
    </lineage>
</organism>
<dbReference type="Pfam" id="PF00440">
    <property type="entry name" value="TetR_N"/>
    <property type="match status" value="1"/>
</dbReference>
<dbReference type="Gene3D" id="1.10.357.10">
    <property type="entry name" value="Tetracycline Repressor, domain 2"/>
    <property type="match status" value="1"/>
</dbReference>
<protein>
    <submittedName>
        <fullName evidence="6">AcrR family transcriptional regulator</fullName>
    </submittedName>
</protein>
<feature type="DNA-binding region" description="H-T-H motif" evidence="4">
    <location>
        <begin position="51"/>
        <end position="70"/>
    </location>
</feature>
<dbReference type="PANTHER" id="PTHR30055:SF151">
    <property type="entry name" value="TRANSCRIPTIONAL REGULATORY PROTEIN"/>
    <property type="match status" value="1"/>
</dbReference>
<reference evidence="6 7" key="1">
    <citation type="submission" date="2020-07" db="EMBL/GenBank/DDBJ databases">
        <title>Sequencing the genomes of 1000 actinobacteria strains.</title>
        <authorList>
            <person name="Klenk H.-P."/>
        </authorList>
    </citation>
    <scope>NUCLEOTIDE SEQUENCE [LARGE SCALE GENOMIC DNA]</scope>
    <source>
        <strain evidence="6 7">DSM 104001</strain>
    </source>
</reference>
<keyword evidence="1" id="KW-0805">Transcription regulation</keyword>
<evidence type="ECO:0000256" key="1">
    <source>
        <dbReference type="ARBA" id="ARBA00023015"/>
    </source>
</evidence>
<comment type="caution">
    <text evidence="6">The sequence shown here is derived from an EMBL/GenBank/DDBJ whole genome shotgun (WGS) entry which is preliminary data.</text>
</comment>
<proteinExistence type="predicted"/>
<dbReference type="EMBL" id="JACBZT010000001">
    <property type="protein sequence ID" value="NYJ08118.1"/>
    <property type="molecule type" value="Genomic_DNA"/>
</dbReference>
<dbReference type="GO" id="GO:0000976">
    <property type="term" value="F:transcription cis-regulatory region binding"/>
    <property type="evidence" value="ECO:0007669"/>
    <property type="project" value="TreeGrafter"/>
</dbReference>
<dbReference type="PROSITE" id="PS50977">
    <property type="entry name" value="HTH_TETR_2"/>
    <property type="match status" value="1"/>
</dbReference>
<dbReference type="AlphaFoldDB" id="A0A853CPI2"/>
<dbReference type="Proteomes" id="UP000541969">
    <property type="component" value="Unassembled WGS sequence"/>
</dbReference>
<dbReference type="GO" id="GO:0045892">
    <property type="term" value="P:negative regulation of DNA-templated transcription"/>
    <property type="evidence" value="ECO:0007669"/>
    <property type="project" value="InterPro"/>
</dbReference>
<dbReference type="Pfam" id="PF02909">
    <property type="entry name" value="TetR_C_1"/>
    <property type="match status" value="1"/>
</dbReference>
<dbReference type="Gene3D" id="1.10.10.60">
    <property type="entry name" value="Homeodomain-like"/>
    <property type="match status" value="1"/>
</dbReference>
<keyword evidence="2 4" id="KW-0238">DNA-binding</keyword>
<dbReference type="GO" id="GO:0003700">
    <property type="term" value="F:DNA-binding transcription factor activity"/>
    <property type="evidence" value="ECO:0007669"/>
    <property type="project" value="TreeGrafter"/>
</dbReference>
<dbReference type="InterPro" id="IPR009057">
    <property type="entry name" value="Homeodomain-like_sf"/>
</dbReference>
<feature type="domain" description="HTH tetR-type" evidence="5">
    <location>
        <begin position="28"/>
        <end position="88"/>
    </location>
</feature>
<evidence type="ECO:0000256" key="3">
    <source>
        <dbReference type="ARBA" id="ARBA00023163"/>
    </source>
</evidence>
<dbReference type="InterPro" id="IPR004111">
    <property type="entry name" value="Repressor_TetR_C"/>
</dbReference>